<dbReference type="PANTHER" id="PTHR34108:SF1">
    <property type="entry name" value="SEPTUM SITE-DETERMINING PROTEIN MINC"/>
    <property type="match status" value="1"/>
</dbReference>
<dbReference type="InterPro" id="IPR016098">
    <property type="entry name" value="CAP/MinC_C"/>
</dbReference>
<comment type="similarity">
    <text evidence="1">Belongs to the MinC family.</text>
</comment>
<organism evidence="8 9">
    <name type="scientific">Ligilactobacillus ruminis</name>
    <dbReference type="NCBI Taxonomy" id="1623"/>
    <lineage>
        <taxon>Bacteria</taxon>
        <taxon>Bacillati</taxon>
        <taxon>Bacillota</taxon>
        <taxon>Bacilli</taxon>
        <taxon>Lactobacillales</taxon>
        <taxon>Lactobacillaceae</taxon>
        <taxon>Ligilactobacillus</taxon>
    </lineage>
</organism>
<evidence type="ECO:0000259" key="7">
    <source>
        <dbReference type="Pfam" id="PF22642"/>
    </source>
</evidence>
<dbReference type="InterPro" id="IPR013033">
    <property type="entry name" value="MinC"/>
</dbReference>
<dbReference type="Gene3D" id="3.30.160.540">
    <property type="match status" value="1"/>
</dbReference>
<dbReference type="Proteomes" id="UP000182089">
    <property type="component" value="Unassembled WGS sequence"/>
</dbReference>
<sequence length="222" mass="24025">MPAAVLKGNQNGYEILLKDEYAFETILTDLVALLDQVQNETLAKGDKLSFALNTQNRLLTEEQMTTLADIFKQYRRFSIKTFSSNVVSKKQFGTFIEERTVHLCGDIIRNGQVREIVGDVLFCGAIHKGGILKATGSIFLLGTAEGIVYAGASGDALTVICGDVAAAQQIRIADLVSVVSEADYGIGPKLIYVNDLHALEVGAIAALKKIRPKVFTQIGGFI</sequence>
<dbReference type="Pfam" id="PF22642">
    <property type="entry name" value="MinC_N_1"/>
    <property type="match status" value="1"/>
</dbReference>
<dbReference type="EMBL" id="FOCC01000004">
    <property type="protein sequence ID" value="SEM56524.1"/>
    <property type="molecule type" value="Genomic_DNA"/>
</dbReference>
<dbReference type="InterPro" id="IPR055219">
    <property type="entry name" value="MinC_N_1"/>
</dbReference>
<evidence type="ECO:0000313" key="9">
    <source>
        <dbReference type="Proteomes" id="UP000182089"/>
    </source>
</evidence>
<accession>A0ABY1AAU8</accession>
<dbReference type="InterPro" id="IPR036145">
    <property type="entry name" value="MinC_C_sf"/>
</dbReference>
<feature type="domain" description="Septum site-determining protein MinC N-terminal" evidence="7">
    <location>
        <begin position="5"/>
        <end position="82"/>
    </location>
</feature>
<dbReference type="Gene3D" id="2.160.20.70">
    <property type="match status" value="1"/>
</dbReference>
<comment type="caution">
    <text evidence="8">The sequence shown here is derived from an EMBL/GenBank/DDBJ whole genome shotgun (WGS) entry which is preliminary data.</text>
</comment>
<dbReference type="SUPFAM" id="SSF63848">
    <property type="entry name" value="Cell-division inhibitor MinC, C-terminal domain"/>
    <property type="match status" value="1"/>
</dbReference>
<proteinExistence type="inferred from homology"/>
<reference evidence="8 9" key="1">
    <citation type="submission" date="2016-10" db="EMBL/GenBank/DDBJ databases">
        <authorList>
            <person name="Varghese N."/>
            <person name="Submissions S."/>
        </authorList>
    </citation>
    <scope>NUCLEOTIDE SEQUENCE [LARGE SCALE GENOMIC DNA]</scope>
    <source>
        <strain evidence="8 9">WC1T17</strain>
    </source>
</reference>
<dbReference type="PANTHER" id="PTHR34108">
    <property type="entry name" value="SEPTUM SITE-DETERMINING PROTEIN MINC"/>
    <property type="match status" value="1"/>
</dbReference>
<dbReference type="Pfam" id="PF03775">
    <property type="entry name" value="MinC_C"/>
    <property type="match status" value="1"/>
</dbReference>
<evidence type="ECO:0000256" key="3">
    <source>
        <dbReference type="ARBA" id="ARBA00023210"/>
    </source>
</evidence>
<evidence type="ECO:0000259" key="6">
    <source>
        <dbReference type="Pfam" id="PF03775"/>
    </source>
</evidence>
<evidence type="ECO:0000313" key="8">
    <source>
        <dbReference type="EMBL" id="SEM56524.1"/>
    </source>
</evidence>
<evidence type="ECO:0000256" key="4">
    <source>
        <dbReference type="ARBA" id="ARBA00023306"/>
    </source>
</evidence>
<keyword evidence="2" id="KW-0132">Cell division</keyword>
<gene>
    <name evidence="8" type="ORF">SAMN05216431_104132</name>
</gene>
<keyword evidence="4" id="KW-0131">Cell cycle</keyword>
<protein>
    <submittedName>
        <fullName evidence="8">Septum site-determining protein MinC</fullName>
    </submittedName>
</protein>
<keyword evidence="3" id="KW-0717">Septation</keyword>
<dbReference type="InterPro" id="IPR005526">
    <property type="entry name" value="Septum_form_inhib_MinC_C"/>
</dbReference>
<evidence type="ECO:0000256" key="5">
    <source>
        <dbReference type="ARBA" id="ARBA00046874"/>
    </source>
</evidence>
<evidence type="ECO:0000256" key="1">
    <source>
        <dbReference type="ARBA" id="ARBA00006291"/>
    </source>
</evidence>
<feature type="domain" description="Septum formation inhibitor MinC C-terminal" evidence="6">
    <location>
        <begin position="107"/>
        <end position="183"/>
    </location>
</feature>
<comment type="subunit">
    <text evidence="5">Interacts with MinD and FtsZ.</text>
</comment>
<name>A0ABY1AAU8_9LACO</name>
<evidence type="ECO:0000256" key="2">
    <source>
        <dbReference type="ARBA" id="ARBA00022618"/>
    </source>
</evidence>